<dbReference type="Proteomes" id="UP000566995">
    <property type="component" value="Unassembled WGS sequence"/>
</dbReference>
<evidence type="ECO:0000313" key="2">
    <source>
        <dbReference type="Proteomes" id="UP000566995"/>
    </source>
</evidence>
<comment type="caution">
    <text evidence="1">The sequence shown here is derived from an EMBL/GenBank/DDBJ whole genome shotgun (WGS) entry which is preliminary data.</text>
</comment>
<sequence length="152" mass="16453">MTNRLALALCSAMALAGCDDGRSYLTSLSDRFVRDIDSAAQPTIEFDGGYPVLNEGQKYLMFGTAPCPEDKTFLQWITGQPGIKTPAVCVAIPPKAKTVAVTLIAHGIVENEELAVNWDMGPGFRLQRPDGTYLYPALEGSKFKDAEHASNN</sequence>
<dbReference type="EMBL" id="JACHLI010000018">
    <property type="protein sequence ID" value="MBB4865300.1"/>
    <property type="molecule type" value="Genomic_DNA"/>
</dbReference>
<dbReference type="AlphaFoldDB" id="A0A7W7KM16"/>
<name>A0A7W7KM16_PSENT</name>
<accession>A0A7W7KM16</accession>
<dbReference type="PROSITE" id="PS51257">
    <property type="entry name" value="PROKAR_LIPOPROTEIN"/>
    <property type="match status" value="1"/>
</dbReference>
<reference evidence="1 2" key="1">
    <citation type="submission" date="2020-08" db="EMBL/GenBank/DDBJ databases">
        <title>Functional genomics of gut bacteria from endangered species of beetles.</title>
        <authorList>
            <person name="Carlos-Shanley C."/>
        </authorList>
    </citation>
    <scope>NUCLEOTIDE SEQUENCE [LARGE SCALE GENOMIC DNA]</scope>
    <source>
        <strain evidence="1 2">S00179</strain>
    </source>
</reference>
<dbReference type="RefSeq" id="WP_184592630.1">
    <property type="nucleotide sequence ID" value="NZ_JACHLI010000018.1"/>
</dbReference>
<evidence type="ECO:0000313" key="1">
    <source>
        <dbReference type="EMBL" id="MBB4865300.1"/>
    </source>
</evidence>
<proteinExistence type="predicted"/>
<organism evidence="1 2">
    <name type="scientific">Pseudomonas nitroreducens</name>
    <dbReference type="NCBI Taxonomy" id="46680"/>
    <lineage>
        <taxon>Bacteria</taxon>
        <taxon>Pseudomonadati</taxon>
        <taxon>Pseudomonadota</taxon>
        <taxon>Gammaproteobacteria</taxon>
        <taxon>Pseudomonadales</taxon>
        <taxon>Pseudomonadaceae</taxon>
        <taxon>Pseudomonas</taxon>
    </lineage>
</organism>
<gene>
    <name evidence="1" type="ORF">HNP46_004181</name>
</gene>
<evidence type="ECO:0008006" key="3">
    <source>
        <dbReference type="Google" id="ProtNLM"/>
    </source>
</evidence>
<protein>
    <recommendedName>
        <fullName evidence="3">Lipoprotein</fullName>
    </recommendedName>
</protein>